<protein>
    <submittedName>
        <fullName evidence="2">Uncharacterized protein</fullName>
    </submittedName>
</protein>
<name>A0A150XT64_ROSEK</name>
<dbReference type="EMBL" id="LQZQ01000001">
    <property type="protein sequence ID" value="KYG81874.1"/>
    <property type="molecule type" value="Genomic_DNA"/>
</dbReference>
<feature type="transmembrane region" description="Helical" evidence="1">
    <location>
        <begin position="145"/>
        <end position="163"/>
    </location>
</feature>
<feature type="transmembrane region" description="Helical" evidence="1">
    <location>
        <begin position="179"/>
        <end position="197"/>
    </location>
</feature>
<keyword evidence="1" id="KW-0472">Membrane</keyword>
<reference evidence="2" key="1">
    <citation type="submission" date="2016-01" db="EMBL/GenBank/DDBJ databases">
        <title>Genome sequencing of Roseivirga ehrenbergii KMM 6017.</title>
        <authorList>
            <person name="Selvaratnam C."/>
            <person name="Thevarajoo S."/>
            <person name="Goh K.M."/>
            <person name="Ee R."/>
            <person name="Chan K.-G."/>
            <person name="Chong C.S."/>
        </authorList>
    </citation>
    <scope>NUCLEOTIDE SEQUENCE [LARGE SCALE GENOMIC DNA]</scope>
    <source>
        <strain evidence="2">KMM 6017</strain>
    </source>
</reference>
<organism evidence="2 3">
    <name type="scientific">Roseivirga ehrenbergii (strain DSM 102268 / JCM 13514 / KCTC 12282 / NCIMB 14502 / KMM 6017)</name>
    <dbReference type="NCBI Taxonomy" id="279360"/>
    <lineage>
        <taxon>Bacteria</taxon>
        <taxon>Pseudomonadati</taxon>
        <taxon>Bacteroidota</taxon>
        <taxon>Cytophagia</taxon>
        <taxon>Cytophagales</taxon>
        <taxon>Roseivirgaceae</taxon>
        <taxon>Roseivirga</taxon>
    </lineage>
</organism>
<dbReference type="STRING" id="279360.MB14_00330"/>
<dbReference type="AlphaFoldDB" id="A0A150XT64"/>
<keyword evidence="1" id="KW-0812">Transmembrane</keyword>
<proteinExistence type="predicted"/>
<accession>A0A150XT64</accession>
<evidence type="ECO:0000313" key="3">
    <source>
        <dbReference type="Proteomes" id="UP000075583"/>
    </source>
</evidence>
<keyword evidence="1" id="KW-1133">Transmembrane helix</keyword>
<feature type="transmembrane region" description="Helical" evidence="1">
    <location>
        <begin position="81"/>
        <end position="103"/>
    </location>
</feature>
<evidence type="ECO:0000313" key="2">
    <source>
        <dbReference type="EMBL" id="KYG81874.1"/>
    </source>
</evidence>
<dbReference type="RefSeq" id="WP_062587513.1">
    <property type="nucleotide sequence ID" value="NZ_LQZQ01000001.1"/>
</dbReference>
<gene>
    <name evidence="2" type="ORF">MB14_00330</name>
</gene>
<comment type="caution">
    <text evidence="2">The sequence shown here is derived from an EMBL/GenBank/DDBJ whole genome shotgun (WGS) entry which is preliminary data.</text>
</comment>
<keyword evidence="3" id="KW-1185">Reference proteome</keyword>
<dbReference type="OrthoDB" id="764986at2"/>
<evidence type="ECO:0000256" key="1">
    <source>
        <dbReference type="SAM" id="Phobius"/>
    </source>
</evidence>
<dbReference type="Proteomes" id="UP000075583">
    <property type="component" value="Unassembled WGS sequence"/>
</dbReference>
<sequence length="199" mass="22833">MENSFSHKMATKSTEELETILKNKRDYQEDAILAAIWELENRGAETSQKIGEEITTEITKKKEQKKRVSNYTTDPNAPELYPWWSIGVISVLFTPLIGGIMMAMNFKKANIKKQIPIVLAFSILFTVMVAFIVNYVRTEYNSTANWANILNLIGAAILSEYFWKQKIGNDFEYRKRSPMIPFIISIAITAFFIWVSTLG</sequence>
<feature type="transmembrane region" description="Helical" evidence="1">
    <location>
        <begin position="115"/>
        <end position="133"/>
    </location>
</feature>